<dbReference type="OrthoDB" id="9801289at2"/>
<dbReference type="CDD" id="cd23934">
    <property type="entry name" value="AGPR_1_C"/>
    <property type="match status" value="1"/>
</dbReference>
<dbReference type="UniPathway" id="UPA00068">
    <property type="reaction ID" value="UER00108"/>
</dbReference>
<keyword evidence="5" id="KW-0963">Cytoplasm</keyword>
<dbReference type="InterPro" id="IPR058924">
    <property type="entry name" value="AGPR_dimerisation_dom"/>
</dbReference>
<comment type="similarity">
    <text evidence="5">Belongs to the NAGSA dehydrogenase family. Type 1 subfamily.</text>
</comment>
<dbReference type="Proteomes" id="UP000317371">
    <property type="component" value="Unassembled WGS sequence"/>
</dbReference>
<dbReference type="FunCoup" id="A0A540VMT2">
    <property type="interactions" value="370"/>
</dbReference>
<protein>
    <recommendedName>
        <fullName evidence="5">N-acetyl-gamma-glutamyl-phosphate reductase</fullName>
        <shortName evidence="5">AGPR</shortName>
        <ecNumber evidence="5">1.2.1.38</ecNumber>
    </recommendedName>
    <alternativeName>
        <fullName evidence="5">N-acetyl-glutamate semialdehyde dehydrogenase</fullName>
        <shortName evidence="5">NAGSA dehydrogenase</shortName>
    </alternativeName>
</protein>
<dbReference type="Gene3D" id="3.30.360.10">
    <property type="entry name" value="Dihydrodipicolinate Reductase, domain 2"/>
    <property type="match status" value="1"/>
</dbReference>
<comment type="caution">
    <text evidence="8">The sequence shown here is derived from an EMBL/GenBank/DDBJ whole genome shotgun (WGS) entry which is preliminary data.</text>
</comment>
<name>A0A540VMT2_9CHLR</name>
<comment type="function">
    <text evidence="5">Catalyzes the NADPH-dependent reduction of N-acetyl-5-glutamyl phosphate to yield N-acetyl-L-glutamate 5-semialdehyde.</text>
</comment>
<evidence type="ECO:0000256" key="4">
    <source>
        <dbReference type="ARBA" id="ARBA00023002"/>
    </source>
</evidence>
<dbReference type="GO" id="GO:0006526">
    <property type="term" value="P:L-arginine biosynthetic process"/>
    <property type="evidence" value="ECO:0007669"/>
    <property type="project" value="UniProtKB-UniRule"/>
</dbReference>
<comment type="subcellular location">
    <subcellularLocation>
        <location evidence="5">Cytoplasm</location>
    </subcellularLocation>
</comment>
<dbReference type="Pfam" id="PF01118">
    <property type="entry name" value="Semialdhyde_dh"/>
    <property type="match status" value="1"/>
</dbReference>
<comment type="pathway">
    <text evidence="5">Amino-acid biosynthesis; L-arginine biosynthesis; N(2)-acetyl-L-ornithine from L-glutamate: step 3/4.</text>
</comment>
<dbReference type="SUPFAM" id="SSF55347">
    <property type="entry name" value="Glyceraldehyde-3-phosphate dehydrogenase-like, C-terminal domain"/>
    <property type="match status" value="1"/>
</dbReference>
<dbReference type="HAMAP" id="MF_00150">
    <property type="entry name" value="ArgC_type1"/>
    <property type="match status" value="1"/>
</dbReference>
<dbReference type="GO" id="GO:0070401">
    <property type="term" value="F:NADP+ binding"/>
    <property type="evidence" value="ECO:0007669"/>
    <property type="project" value="InterPro"/>
</dbReference>
<evidence type="ECO:0000313" key="8">
    <source>
        <dbReference type="EMBL" id="TQE98006.1"/>
    </source>
</evidence>
<dbReference type="EC" id="1.2.1.38" evidence="5"/>
<dbReference type="InterPro" id="IPR023013">
    <property type="entry name" value="AGPR_AS"/>
</dbReference>
<organism evidence="8 9">
    <name type="scientific">Litorilinea aerophila</name>
    <dbReference type="NCBI Taxonomy" id="1204385"/>
    <lineage>
        <taxon>Bacteria</taxon>
        <taxon>Bacillati</taxon>
        <taxon>Chloroflexota</taxon>
        <taxon>Caldilineae</taxon>
        <taxon>Caldilineales</taxon>
        <taxon>Caldilineaceae</taxon>
        <taxon>Litorilinea</taxon>
    </lineage>
</organism>
<dbReference type="GO" id="GO:0051287">
    <property type="term" value="F:NAD binding"/>
    <property type="evidence" value="ECO:0007669"/>
    <property type="project" value="InterPro"/>
</dbReference>
<keyword evidence="9" id="KW-1185">Reference proteome</keyword>
<evidence type="ECO:0000256" key="6">
    <source>
        <dbReference type="PROSITE-ProRule" id="PRU10010"/>
    </source>
</evidence>
<evidence type="ECO:0000259" key="7">
    <source>
        <dbReference type="SMART" id="SM00859"/>
    </source>
</evidence>
<feature type="domain" description="Semialdehyde dehydrogenase NAD-binding" evidence="7">
    <location>
        <begin position="3"/>
        <end position="140"/>
    </location>
</feature>
<evidence type="ECO:0000256" key="3">
    <source>
        <dbReference type="ARBA" id="ARBA00022857"/>
    </source>
</evidence>
<dbReference type="CDD" id="cd17895">
    <property type="entry name" value="AGPR_1_N"/>
    <property type="match status" value="1"/>
</dbReference>
<comment type="catalytic activity">
    <reaction evidence="5">
        <text>N-acetyl-L-glutamate 5-semialdehyde + phosphate + NADP(+) = N-acetyl-L-glutamyl 5-phosphate + NADPH + H(+)</text>
        <dbReference type="Rhea" id="RHEA:21588"/>
        <dbReference type="ChEBI" id="CHEBI:15378"/>
        <dbReference type="ChEBI" id="CHEBI:29123"/>
        <dbReference type="ChEBI" id="CHEBI:43474"/>
        <dbReference type="ChEBI" id="CHEBI:57783"/>
        <dbReference type="ChEBI" id="CHEBI:57936"/>
        <dbReference type="ChEBI" id="CHEBI:58349"/>
        <dbReference type="EC" id="1.2.1.38"/>
    </reaction>
</comment>
<dbReference type="SUPFAM" id="SSF51735">
    <property type="entry name" value="NAD(P)-binding Rossmann-fold domains"/>
    <property type="match status" value="1"/>
</dbReference>
<evidence type="ECO:0000313" key="9">
    <source>
        <dbReference type="Proteomes" id="UP000317371"/>
    </source>
</evidence>
<dbReference type="PROSITE" id="PS01224">
    <property type="entry name" value="ARGC"/>
    <property type="match status" value="1"/>
</dbReference>
<dbReference type="SMART" id="SM00859">
    <property type="entry name" value="Semialdhyde_dh"/>
    <property type="match status" value="1"/>
</dbReference>
<reference evidence="8 9" key="1">
    <citation type="submission" date="2019-06" db="EMBL/GenBank/DDBJ databases">
        <title>Genome sequence of Litorilinea aerophila BAA-2444.</title>
        <authorList>
            <person name="Maclea K.S."/>
            <person name="Maurais E.G."/>
            <person name="Iannazzi L.C."/>
        </authorList>
    </citation>
    <scope>NUCLEOTIDE SEQUENCE [LARGE SCALE GENOMIC DNA]</scope>
    <source>
        <strain evidence="8 9">ATCC BAA-2444</strain>
    </source>
</reference>
<dbReference type="PANTHER" id="PTHR32338:SF10">
    <property type="entry name" value="N-ACETYL-GAMMA-GLUTAMYL-PHOSPHATE REDUCTASE, CHLOROPLASTIC-RELATED"/>
    <property type="match status" value="1"/>
</dbReference>
<gene>
    <name evidence="5" type="primary">argC</name>
    <name evidence="8" type="ORF">FKZ61_01100</name>
</gene>
<keyword evidence="2 5" id="KW-0028">Amino-acid biosynthesis</keyword>
<dbReference type="InterPro" id="IPR050085">
    <property type="entry name" value="AGPR"/>
</dbReference>
<dbReference type="RefSeq" id="WP_141608219.1">
    <property type="nucleotide sequence ID" value="NZ_VIGC02000001.1"/>
</dbReference>
<dbReference type="NCBIfam" id="TIGR01850">
    <property type="entry name" value="argC"/>
    <property type="match status" value="1"/>
</dbReference>
<dbReference type="Gene3D" id="3.40.50.720">
    <property type="entry name" value="NAD(P)-binding Rossmann-like Domain"/>
    <property type="match status" value="1"/>
</dbReference>
<dbReference type="InterPro" id="IPR000706">
    <property type="entry name" value="AGPR_type-1"/>
</dbReference>
<dbReference type="PANTHER" id="PTHR32338">
    <property type="entry name" value="N-ACETYL-GAMMA-GLUTAMYL-PHOSPHATE REDUCTASE, CHLOROPLASTIC-RELATED-RELATED"/>
    <property type="match status" value="1"/>
</dbReference>
<evidence type="ECO:0000256" key="1">
    <source>
        <dbReference type="ARBA" id="ARBA00022571"/>
    </source>
</evidence>
<keyword evidence="3 5" id="KW-0521">NADP</keyword>
<keyword evidence="4 5" id="KW-0560">Oxidoreductase</keyword>
<proteinExistence type="inferred from homology"/>
<evidence type="ECO:0000256" key="5">
    <source>
        <dbReference type="HAMAP-Rule" id="MF_00150"/>
    </source>
</evidence>
<accession>A0A540VMT2</accession>
<dbReference type="EMBL" id="VIGC01000001">
    <property type="protein sequence ID" value="TQE98006.1"/>
    <property type="molecule type" value="Genomic_DNA"/>
</dbReference>
<dbReference type="AlphaFoldDB" id="A0A540VMT2"/>
<evidence type="ECO:0000256" key="2">
    <source>
        <dbReference type="ARBA" id="ARBA00022605"/>
    </source>
</evidence>
<dbReference type="InterPro" id="IPR000534">
    <property type="entry name" value="Semialdehyde_DH_NAD-bd"/>
</dbReference>
<dbReference type="InterPro" id="IPR036291">
    <property type="entry name" value="NAD(P)-bd_dom_sf"/>
</dbReference>
<dbReference type="GO" id="GO:0005737">
    <property type="term" value="C:cytoplasm"/>
    <property type="evidence" value="ECO:0007669"/>
    <property type="project" value="UniProtKB-SubCell"/>
</dbReference>
<dbReference type="Pfam" id="PF22698">
    <property type="entry name" value="Semialdhyde_dhC_1"/>
    <property type="match status" value="1"/>
</dbReference>
<feature type="active site" evidence="5 6">
    <location>
        <position position="148"/>
    </location>
</feature>
<dbReference type="GO" id="GO:0003942">
    <property type="term" value="F:N-acetyl-gamma-glutamyl-phosphate reductase activity"/>
    <property type="evidence" value="ECO:0007669"/>
    <property type="project" value="UniProtKB-UniRule"/>
</dbReference>
<sequence>MYRAGIAGATGYTGIELVQLIHRHPQMEVGWITSQSSPGKRLSDVHAVPWDYPLITLEEALERADEVDVVFLCLPHAASIEPVRAVKATGVRVIDLSADFRLKDARAYERWYGVPHTAPDLLTEFVYGLCEINRAQIRNAQLIANPGCYPTSVNLALYPLAKAGWLSPLVIVDSKSGVSGAGRQTKLLYSFTEANENMTPYNIGHRHRHIAEMELILNGARANGQPYRFLFSPHLLPVNRGILSTIYVTVPEGVTEADIRQLYHETYAGEPFIHLLPPGQIATLRHTVHSNRCAISITPADPDRPDGTEYIIVATLDNLVKGASGQAIQNFNIAVGLDETLGLL</sequence>
<keyword evidence="1 5" id="KW-0055">Arginine biosynthesis</keyword>
<dbReference type="InParanoid" id="A0A540VMT2"/>